<gene>
    <name evidence="14" type="ORF">CKF58_04015</name>
</gene>
<dbReference type="Pfam" id="PF03550">
    <property type="entry name" value="LolB"/>
    <property type="match status" value="1"/>
</dbReference>
<dbReference type="AlphaFoldDB" id="A0A3A1YM46"/>
<keyword evidence="11" id="KW-0998">Cell outer membrane</keyword>
<keyword evidence="6 13" id="KW-0732">Signal</keyword>
<evidence type="ECO:0000256" key="8">
    <source>
        <dbReference type="ARBA" id="ARBA00023136"/>
    </source>
</evidence>
<dbReference type="RefSeq" id="WP_119531216.1">
    <property type="nucleotide sequence ID" value="NZ_JBHSSP010000006.1"/>
</dbReference>
<keyword evidence="7" id="KW-0653">Protein transport</keyword>
<accession>A0A3A1YM46</accession>
<evidence type="ECO:0000256" key="2">
    <source>
        <dbReference type="ARBA" id="ARBA00009696"/>
    </source>
</evidence>
<dbReference type="EMBL" id="NRJG01000063">
    <property type="protein sequence ID" value="RIY38536.1"/>
    <property type="molecule type" value="Genomic_DNA"/>
</dbReference>
<dbReference type="Proteomes" id="UP000265916">
    <property type="component" value="Unassembled WGS sequence"/>
</dbReference>
<dbReference type="GO" id="GO:0009279">
    <property type="term" value="C:cell outer membrane"/>
    <property type="evidence" value="ECO:0007669"/>
    <property type="project" value="UniProtKB-SubCell"/>
</dbReference>
<dbReference type="PROSITE" id="PS51257">
    <property type="entry name" value="PROKAR_LIPOPROTEIN"/>
    <property type="match status" value="1"/>
</dbReference>
<evidence type="ECO:0000256" key="5">
    <source>
        <dbReference type="ARBA" id="ARBA00022448"/>
    </source>
</evidence>
<dbReference type="SUPFAM" id="SSF89392">
    <property type="entry name" value="Prokaryotic lipoproteins and lipoprotein localization factors"/>
    <property type="match status" value="1"/>
</dbReference>
<evidence type="ECO:0000256" key="4">
    <source>
        <dbReference type="ARBA" id="ARBA00016202"/>
    </source>
</evidence>
<reference evidence="14 15" key="1">
    <citation type="submission" date="2017-08" db="EMBL/GenBank/DDBJ databases">
        <title>Reclassification of Bisgaard taxon 37 and 44.</title>
        <authorList>
            <person name="Christensen H."/>
        </authorList>
    </citation>
    <scope>NUCLEOTIDE SEQUENCE [LARGE SCALE GENOMIC DNA]</scope>
    <source>
        <strain evidence="14 15">111</strain>
    </source>
</reference>
<comment type="similarity">
    <text evidence="2">Belongs to the LolB family.</text>
</comment>
<comment type="subcellular location">
    <subcellularLocation>
        <location evidence="1">Cell outer membrane</location>
        <topology evidence="1">Lipid-anchor</topology>
    </subcellularLocation>
</comment>
<evidence type="ECO:0000256" key="9">
    <source>
        <dbReference type="ARBA" id="ARBA00023139"/>
    </source>
</evidence>
<keyword evidence="12" id="KW-0449">Lipoprotein</keyword>
<evidence type="ECO:0000256" key="6">
    <source>
        <dbReference type="ARBA" id="ARBA00022729"/>
    </source>
</evidence>
<dbReference type="OrthoDB" id="5677200at2"/>
<evidence type="ECO:0000256" key="13">
    <source>
        <dbReference type="SAM" id="SignalP"/>
    </source>
</evidence>
<evidence type="ECO:0000313" key="15">
    <source>
        <dbReference type="Proteomes" id="UP000265916"/>
    </source>
</evidence>
<evidence type="ECO:0000256" key="10">
    <source>
        <dbReference type="ARBA" id="ARBA00023186"/>
    </source>
</evidence>
<comment type="subunit">
    <text evidence="3">Monomer.</text>
</comment>
<sequence>MKTISRLISSCLAGLAVITLAACTSTMPAQTEQATSVVQGSESITFAQNQAALATISGLDLKGQVGIITAKERSSTTFSYQDYASGDYIVTLNIPYTTKVATVRKNGDYYYYKEGDTTYTSSQQDEFAQALFGFIVPLDLMHKIILAQNVEPVTLNGVANPHVTVVGNILTAQVVNGDTYVSYGDFKLLENKFLVPQSISITRAKDTIRIRMLSPYTYFVDGKVVK</sequence>
<feature type="chain" id="PRO_5017358729" description="Outer-membrane lipoprotein LolB" evidence="13">
    <location>
        <begin position="22"/>
        <end position="226"/>
    </location>
</feature>
<protein>
    <recommendedName>
        <fullName evidence="4">Outer-membrane lipoprotein LolB</fullName>
    </recommendedName>
</protein>
<evidence type="ECO:0000256" key="1">
    <source>
        <dbReference type="ARBA" id="ARBA00004459"/>
    </source>
</evidence>
<name>A0A3A1YM46_9GAMM</name>
<dbReference type="InterPro" id="IPR029046">
    <property type="entry name" value="LolA/LolB/LppX"/>
</dbReference>
<dbReference type="GO" id="GO:0015031">
    <property type="term" value="P:protein transport"/>
    <property type="evidence" value="ECO:0007669"/>
    <property type="project" value="UniProtKB-KW"/>
</dbReference>
<proteinExistence type="inferred from homology"/>
<keyword evidence="15" id="KW-1185">Reference proteome</keyword>
<keyword evidence="5" id="KW-0813">Transport</keyword>
<evidence type="ECO:0000256" key="7">
    <source>
        <dbReference type="ARBA" id="ARBA00022927"/>
    </source>
</evidence>
<evidence type="ECO:0000256" key="3">
    <source>
        <dbReference type="ARBA" id="ARBA00011245"/>
    </source>
</evidence>
<evidence type="ECO:0000313" key="14">
    <source>
        <dbReference type="EMBL" id="RIY38536.1"/>
    </source>
</evidence>
<dbReference type="Gene3D" id="2.50.20.10">
    <property type="entry name" value="Lipoprotein localisation LolA/LolB/LppX"/>
    <property type="match status" value="1"/>
</dbReference>
<feature type="signal peptide" evidence="13">
    <location>
        <begin position="1"/>
        <end position="21"/>
    </location>
</feature>
<organism evidence="14 15">
    <name type="scientific">Psittacicella hinzii</name>
    <dbReference type="NCBI Taxonomy" id="2028575"/>
    <lineage>
        <taxon>Bacteria</taxon>
        <taxon>Pseudomonadati</taxon>
        <taxon>Pseudomonadota</taxon>
        <taxon>Gammaproteobacteria</taxon>
        <taxon>Pasteurellales</taxon>
        <taxon>Psittacicellaceae</taxon>
        <taxon>Psittacicella</taxon>
    </lineage>
</organism>
<keyword evidence="8" id="KW-0472">Membrane</keyword>
<keyword evidence="10" id="KW-0143">Chaperone</keyword>
<evidence type="ECO:0000256" key="11">
    <source>
        <dbReference type="ARBA" id="ARBA00023237"/>
    </source>
</evidence>
<evidence type="ECO:0000256" key="12">
    <source>
        <dbReference type="ARBA" id="ARBA00023288"/>
    </source>
</evidence>
<keyword evidence="9" id="KW-0564">Palmitate</keyword>
<comment type="caution">
    <text evidence="14">The sequence shown here is derived from an EMBL/GenBank/DDBJ whole genome shotgun (WGS) entry which is preliminary data.</text>
</comment>
<dbReference type="InterPro" id="IPR004565">
    <property type="entry name" value="OM_lipoprot_LolB"/>
</dbReference>